<dbReference type="Proteomes" id="UP000180098">
    <property type="component" value="Unassembled WGS sequence"/>
</dbReference>
<dbReference type="InterPro" id="IPR006680">
    <property type="entry name" value="Amidohydro-rel"/>
</dbReference>
<evidence type="ECO:0000259" key="2">
    <source>
        <dbReference type="Pfam" id="PF01979"/>
    </source>
</evidence>
<dbReference type="EMBL" id="MLQQ01000026">
    <property type="protein sequence ID" value="OIJ11664.1"/>
    <property type="molecule type" value="Genomic_DNA"/>
</dbReference>
<dbReference type="Pfam" id="PF01979">
    <property type="entry name" value="Amidohydro_1"/>
    <property type="match status" value="1"/>
</dbReference>
<dbReference type="InterPro" id="IPR011059">
    <property type="entry name" value="Metal-dep_hydrolase_composite"/>
</dbReference>
<gene>
    <name evidence="3" type="ORF">BKP35_12065</name>
</gene>
<dbReference type="GO" id="GO:0016810">
    <property type="term" value="F:hydrolase activity, acting on carbon-nitrogen (but not peptide) bonds"/>
    <property type="evidence" value="ECO:0007669"/>
    <property type="project" value="InterPro"/>
</dbReference>
<protein>
    <submittedName>
        <fullName evidence="3">Amidohydrolase</fullName>
    </submittedName>
</protein>
<dbReference type="Gene3D" id="3.20.20.140">
    <property type="entry name" value="Metal-dependent hydrolases"/>
    <property type="match status" value="1"/>
</dbReference>
<feature type="domain" description="Amidohydrolase-related" evidence="2">
    <location>
        <begin position="60"/>
        <end position="425"/>
    </location>
</feature>
<dbReference type="PANTHER" id="PTHR43794">
    <property type="entry name" value="AMINOHYDROLASE SSNA-RELATED"/>
    <property type="match status" value="1"/>
</dbReference>
<proteinExistence type="predicted"/>
<name>A0A1S2LH77_9BACI</name>
<dbReference type="InterPro" id="IPR032466">
    <property type="entry name" value="Metal_Hydrolase"/>
</dbReference>
<dbReference type="Gene3D" id="2.30.40.10">
    <property type="entry name" value="Urease, subunit C, domain 1"/>
    <property type="match status" value="1"/>
</dbReference>
<evidence type="ECO:0000256" key="1">
    <source>
        <dbReference type="ARBA" id="ARBA00022801"/>
    </source>
</evidence>
<dbReference type="SUPFAM" id="SSF51338">
    <property type="entry name" value="Composite domain of metallo-dependent hydrolases"/>
    <property type="match status" value="1"/>
</dbReference>
<evidence type="ECO:0000313" key="4">
    <source>
        <dbReference type="Proteomes" id="UP000180098"/>
    </source>
</evidence>
<dbReference type="RefSeq" id="WP_071313597.1">
    <property type="nucleotide sequence ID" value="NZ_MLQQ01000026.1"/>
</dbReference>
<dbReference type="OrthoDB" id="9807210at2"/>
<evidence type="ECO:0000313" key="3">
    <source>
        <dbReference type="EMBL" id="OIJ11664.1"/>
    </source>
</evidence>
<comment type="caution">
    <text evidence="3">The sequence shown here is derived from an EMBL/GenBank/DDBJ whole genome shotgun (WGS) entry which is preliminary data.</text>
</comment>
<dbReference type="SUPFAM" id="SSF51556">
    <property type="entry name" value="Metallo-dependent hydrolases"/>
    <property type="match status" value="1"/>
</dbReference>
<dbReference type="InterPro" id="IPR050287">
    <property type="entry name" value="MTA/SAH_deaminase"/>
</dbReference>
<accession>A0A1S2LH77</accession>
<keyword evidence="1 3" id="KW-0378">Hydrolase</keyword>
<sequence>MNVNLLIKNAFVMTMEGKGVGMIENGAVAINGNMIEAVGGTEELTARYSADRVIDAKNKLVMPGLIDSHIHTGLSIVRGVSQDMNHWMQKGLWPFLKHVHEEDTVKGSLVNIIEGVKAGTTTFCDYDTSMNKLVENYVTVGARARVAEMVNEIPNDIGKIPVGELYPFDPTIGERKLQENITLMEKWHEKENGRITVMFGPHGPDMMSHELLLHTRELAIKYDTKLHMHLAQGDREIEQMVKRYGKRSVQFLQDINYLDDRLITVHLTEATDEETAIVAKSGASMIYCAGSIGIIDGLVPPVMQFIEAGGVAGLGSDQAPGNNNNNMFNEMKFAAILNKVKRSDPTVFPAPLALRLATIEAAKSIGLDHEVGSLKKGKKADVIIVDLQHPNLSPIITSPIRNIVPNLVYSARGNEVETVLIDGEVIVEEGKLLTVNEEKAVKEAQKVAHEISVRATDDIILAESDLLKMMEEGYL</sequence>
<reference evidence="3 4" key="1">
    <citation type="submission" date="2016-10" db="EMBL/GenBank/DDBJ databases">
        <title>Draft genome sequences of four alkaliphilic bacteria belonging to the Anaerobacillus genus.</title>
        <authorList>
            <person name="Bassil N.M."/>
            <person name="Lloyd J.R."/>
        </authorList>
    </citation>
    <scope>NUCLEOTIDE SEQUENCE [LARGE SCALE GENOMIC DNA]</scope>
    <source>
        <strain evidence="3 4">DSM 15340</strain>
    </source>
</reference>
<organism evidence="3 4">
    <name type="scientific">Anaerobacillus arseniciselenatis</name>
    <dbReference type="NCBI Taxonomy" id="85682"/>
    <lineage>
        <taxon>Bacteria</taxon>
        <taxon>Bacillati</taxon>
        <taxon>Bacillota</taxon>
        <taxon>Bacilli</taxon>
        <taxon>Bacillales</taxon>
        <taxon>Bacillaceae</taxon>
        <taxon>Anaerobacillus</taxon>
    </lineage>
</organism>
<dbReference type="AlphaFoldDB" id="A0A1S2LH77"/>
<dbReference type="PANTHER" id="PTHR43794:SF11">
    <property type="entry name" value="AMIDOHYDROLASE-RELATED DOMAIN-CONTAINING PROTEIN"/>
    <property type="match status" value="1"/>
</dbReference>
<keyword evidence="4" id="KW-1185">Reference proteome</keyword>